<sequence>MPVAPSIVNSFLPCSKQNRTAFVRSLVSCSGILCIISANRIWFSSESESQSPTIASGNLLVFARLLVAPSQHTRYLQLLSIDKAKGLEGKLPFASMTVSVRRFISGRLYFFILKLSYNKRG</sequence>
<name>A0A212IYC4_9BACT</name>
<reference evidence="1" key="1">
    <citation type="submission" date="2016-04" db="EMBL/GenBank/DDBJ databases">
        <authorList>
            <person name="Evans L.H."/>
            <person name="Alamgir A."/>
            <person name="Owens N."/>
            <person name="Weber N.D."/>
            <person name="Virtaneva K."/>
            <person name="Barbian K."/>
            <person name="Babar A."/>
            <person name="Rosenke K."/>
        </authorList>
    </citation>
    <scope>NUCLEOTIDE SEQUENCE</scope>
    <source>
        <strain evidence="1">86-2</strain>
    </source>
</reference>
<evidence type="ECO:0000313" key="1">
    <source>
        <dbReference type="EMBL" id="SBV92157.1"/>
    </source>
</evidence>
<accession>A0A212IYC4</accession>
<dbReference type="AlphaFoldDB" id="A0A212IYC4"/>
<gene>
    <name evidence="1" type="ORF">KL86DYS2_10315</name>
</gene>
<dbReference type="EMBL" id="FLUL01000001">
    <property type="protein sequence ID" value="SBV92157.1"/>
    <property type="molecule type" value="Genomic_DNA"/>
</dbReference>
<organism evidence="1">
    <name type="scientific">uncultured Dysgonomonas sp</name>
    <dbReference type="NCBI Taxonomy" id="206096"/>
    <lineage>
        <taxon>Bacteria</taxon>
        <taxon>Pseudomonadati</taxon>
        <taxon>Bacteroidota</taxon>
        <taxon>Bacteroidia</taxon>
        <taxon>Bacteroidales</taxon>
        <taxon>Dysgonomonadaceae</taxon>
        <taxon>Dysgonomonas</taxon>
        <taxon>environmental samples</taxon>
    </lineage>
</organism>
<protein>
    <submittedName>
        <fullName evidence="1">Uncharacterized protein</fullName>
    </submittedName>
</protein>
<proteinExistence type="predicted"/>